<sequence>MRGVDDVRSDDTSGYKEAVPGFLLLDVTLSLVPPIPPKYPLKVLRGWNHSVTAALLTSIELSENDTTYADIKAGRIRVTADQWPRFVYPDGHVYNPEDEEAGLLRGHLMSAKHLFTGPSSALQGPGWTKGRSSNAKIIGMKKITPRAVAYVAVQVRFAISDVQDWTDTDRDFDYKKFFWNIVEIFKDGEGAEILAFFDEQLFGTQAAQPLPENLRRAPSATDRLKNQCAAKRARAAEAALEQTATTQ</sequence>
<keyword evidence="2" id="KW-1185">Reference proteome</keyword>
<name>A0A401G7H4_9APHY</name>
<dbReference type="AlphaFoldDB" id="A0A401G7H4"/>
<dbReference type="InterPro" id="IPR046521">
    <property type="entry name" value="DUF6698"/>
</dbReference>
<comment type="caution">
    <text evidence="1">The sequence shown here is derived from an EMBL/GenBank/DDBJ whole genome shotgun (WGS) entry which is preliminary data.</text>
</comment>
<dbReference type="RefSeq" id="XP_027609011.1">
    <property type="nucleotide sequence ID" value="XM_027753210.1"/>
</dbReference>
<gene>
    <name evidence="1" type="ORF">SCP_0109800</name>
</gene>
<dbReference type="Pfam" id="PF20414">
    <property type="entry name" value="DUF6698"/>
    <property type="match status" value="1"/>
</dbReference>
<dbReference type="InParanoid" id="A0A401G7H4"/>
<proteinExistence type="predicted"/>
<dbReference type="STRING" id="139825.A0A401G7H4"/>
<dbReference type="Proteomes" id="UP000287166">
    <property type="component" value="Unassembled WGS sequence"/>
</dbReference>
<evidence type="ECO:0000313" key="1">
    <source>
        <dbReference type="EMBL" id="GBE78098.1"/>
    </source>
</evidence>
<protein>
    <submittedName>
        <fullName evidence="1">Uncharacterized protein</fullName>
    </submittedName>
</protein>
<dbReference type="GeneID" id="38775015"/>
<dbReference type="OrthoDB" id="3259047at2759"/>
<dbReference type="EMBL" id="BFAD01000001">
    <property type="protein sequence ID" value="GBE78098.1"/>
    <property type="molecule type" value="Genomic_DNA"/>
</dbReference>
<reference evidence="1 2" key="1">
    <citation type="journal article" date="2018" name="Sci. Rep.">
        <title>Genome sequence of the cauliflower mushroom Sparassis crispa (Hanabiratake) and its association with beneficial usage.</title>
        <authorList>
            <person name="Kiyama R."/>
            <person name="Furutani Y."/>
            <person name="Kawaguchi K."/>
            <person name="Nakanishi T."/>
        </authorList>
    </citation>
    <scope>NUCLEOTIDE SEQUENCE [LARGE SCALE GENOMIC DNA]</scope>
</reference>
<evidence type="ECO:0000313" key="2">
    <source>
        <dbReference type="Proteomes" id="UP000287166"/>
    </source>
</evidence>
<accession>A0A401G7H4</accession>
<organism evidence="1 2">
    <name type="scientific">Sparassis crispa</name>
    <dbReference type="NCBI Taxonomy" id="139825"/>
    <lineage>
        <taxon>Eukaryota</taxon>
        <taxon>Fungi</taxon>
        <taxon>Dikarya</taxon>
        <taxon>Basidiomycota</taxon>
        <taxon>Agaricomycotina</taxon>
        <taxon>Agaricomycetes</taxon>
        <taxon>Polyporales</taxon>
        <taxon>Sparassidaceae</taxon>
        <taxon>Sparassis</taxon>
    </lineage>
</organism>